<reference evidence="3" key="1">
    <citation type="submission" date="2021-02" db="EMBL/GenBank/DDBJ databases">
        <authorList>
            <person name="Nowell W R."/>
        </authorList>
    </citation>
    <scope>NUCLEOTIDE SEQUENCE</scope>
</reference>
<dbReference type="EMBL" id="CAJNOQ010043699">
    <property type="protein sequence ID" value="CAF1631267.1"/>
    <property type="molecule type" value="Genomic_DNA"/>
</dbReference>
<keyword evidence="1" id="KW-1133">Transmembrane helix</keyword>
<sequence length="386" mass="44040">MASKVASDVSSKYVTNDIELNRNMTKQNNNSQHRHKNVTSSKKLSLLLHRTLTYSYRQRCCSCIPYILCEILFPLLMIIILALTRWGTNGALNSASETGLVGGGSGNNSNQMTSLNQFVECPQSESKSVLSTKLLSTCFEFPENFLTQNDSSSSTTSFIFQPKNDEIDELVKLGKEYLEKISCINNTIESKMVNTADDDDLLQNRRANTIIIDFSPSLSSSALKTIRTIYYTIYVRMPPKYQQTPNVIDYSFLSFEHPTLIEDRSNKTYKTLNGGKNFTEFPQFSNIKLFIDTLLISYQTGKKNLTIELERNVMKCTKYRKDVLYTSKTTAFTIIILVFIDIVFLIPFIILLNSMIKEKNNKVKEILKVINIEPILNNIAWAVRYD</sequence>
<comment type="caution">
    <text evidence="3">The sequence shown here is derived from an EMBL/GenBank/DDBJ whole genome shotgun (WGS) entry which is preliminary data.</text>
</comment>
<proteinExistence type="predicted"/>
<evidence type="ECO:0000313" key="5">
    <source>
        <dbReference type="EMBL" id="CAF4530533.1"/>
    </source>
</evidence>
<dbReference type="Proteomes" id="UP000681722">
    <property type="component" value="Unassembled WGS sequence"/>
</dbReference>
<dbReference type="Proteomes" id="UP000677228">
    <property type="component" value="Unassembled WGS sequence"/>
</dbReference>
<keyword evidence="1" id="KW-0812">Transmembrane</keyword>
<organism evidence="3 6">
    <name type="scientific">Didymodactylos carnosus</name>
    <dbReference type="NCBI Taxonomy" id="1234261"/>
    <lineage>
        <taxon>Eukaryota</taxon>
        <taxon>Metazoa</taxon>
        <taxon>Spiralia</taxon>
        <taxon>Gnathifera</taxon>
        <taxon>Rotifera</taxon>
        <taxon>Eurotatoria</taxon>
        <taxon>Bdelloidea</taxon>
        <taxon>Philodinida</taxon>
        <taxon>Philodinidae</taxon>
        <taxon>Didymodactylos</taxon>
    </lineage>
</organism>
<gene>
    <name evidence="3" type="ORF">GPM918_LOCUS44361</name>
    <name evidence="2" type="ORF">OVA965_LOCUS31141</name>
    <name evidence="5" type="ORF">SRO942_LOCUS46174</name>
    <name evidence="4" type="ORF">TMI583_LOCUS31964</name>
</gene>
<dbReference type="EMBL" id="CAJOBC010111582">
    <property type="protein sequence ID" value="CAF4530533.1"/>
    <property type="molecule type" value="Genomic_DNA"/>
</dbReference>
<dbReference type="AlphaFoldDB" id="A0A816D3N6"/>
<dbReference type="Proteomes" id="UP000663829">
    <property type="component" value="Unassembled WGS sequence"/>
</dbReference>
<evidence type="ECO:0000313" key="2">
    <source>
        <dbReference type="EMBL" id="CAF1358637.1"/>
    </source>
</evidence>
<keyword evidence="1" id="KW-0472">Membrane</keyword>
<name>A0A816D3N6_9BILA</name>
<dbReference type="EMBL" id="CAJNOK010023161">
    <property type="protein sequence ID" value="CAF1358637.1"/>
    <property type="molecule type" value="Genomic_DNA"/>
</dbReference>
<evidence type="ECO:0000313" key="4">
    <source>
        <dbReference type="EMBL" id="CAF4168983.1"/>
    </source>
</evidence>
<accession>A0A816D3N6</accession>
<dbReference type="OrthoDB" id="10470793at2759"/>
<protein>
    <submittedName>
        <fullName evidence="3">Uncharacterized protein</fullName>
    </submittedName>
</protein>
<keyword evidence="6" id="KW-1185">Reference proteome</keyword>
<evidence type="ECO:0000313" key="3">
    <source>
        <dbReference type="EMBL" id="CAF1631267.1"/>
    </source>
</evidence>
<dbReference type="Proteomes" id="UP000682733">
    <property type="component" value="Unassembled WGS sequence"/>
</dbReference>
<evidence type="ECO:0000256" key="1">
    <source>
        <dbReference type="SAM" id="Phobius"/>
    </source>
</evidence>
<evidence type="ECO:0000313" key="6">
    <source>
        <dbReference type="Proteomes" id="UP000663829"/>
    </source>
</evidence>
<feature type="transmembrane region" description="Helical" evidence="1">
    <location>
        <begin position="63"/>
        <end position="86"/>
    </location>
</feature>
<feature type="transmembrane region" description="Helical" evidence="1">
    <location>
        <begin position="331"/>
        <end position="352"/>
    </location>
</feature>
<dbReference type="EMBL" id="CAJOBA010044811">
    <property type="protein sequence ID" value="CAF4168983.1"/>
    <property type="molecule type" value="Genomic_DNA"/>
</dbReference>